<reference evidence="1 2" key="1">
    <citation type="journal article" date="2020" name="ISME J.">
        <title>Uncovering the hidden diversity of litter-decomposition mechanisms in mushroom-forming fungi.</title>
        <authorList>
            <person name="Floudas D."/>
            <person name="Bentzer J."/>
            <person name="Ahren D."/>
            <person name="Johansson T."/>
            <person name="Persson P."/>
            <person name="Tunlid A."/>
        </authorList>
    </citation>
    <scope>NUCLEOTIDE SEQUENCE [LARGE SCALE GENOMIC DNA]</scope>
    <source>
        <strain evidence="1 2">CBS 661.87</strain>
    </source>
</reference>
<protein>
    <submittedName>
        <fullName evidence="1">Uncharacterized protein</fullName>
    </submittedName>
</protein>
<organism evidence="1 2">
    <name type="scientific">Tricholomella constricta</name>
    <dbReference type="NCBI Taxonomy" id="117010"/>
    <lineage>
        <taxon>Eukaryota</taxon>
        <taxon>Fungi</taxon>
        <taxon>Dikarya</taxon>
        <taxon>Basidiomycota</taxon>
        <taxon>Agaricomycotina</taxon>
        <taxon>Agaricomycetes</taxon>
        <taxon>Agaricomycetidae</taxon>
        <taxon>Agaricales</taxon>
        <taxon>Tricholomatineae</taxon>
        <taxon>Lyophyllaceae</taxon>
        <taxon>Tricholomella</taxon>
    </lineage>
</organism>
<proteinExistence type="predicted"/>
<dbReference type="EMBL" id="JAACJP010000035">
    <property type="protein sequence ID" value="KAF5374671.1"/>
    <property type="molecule type" value="Genomic_DNA"/>
</dbReference>
<dbReference type="Proteomes" id="UP000565441">
    <property type="component" value="Unassembled WGS sequence"/>
</dbReference>
<dbReference type="AlphaFoldDB" id="A0A8H5H0D0"/>
<name>A0A8H5H0D0_9AGAR</name>
<accession>A0A8H5H0D0</accession>
<evidence type="ECO:0000313" key="2">
    <source>
        <dbReference type="Proteomes" id="UP000565441"/>
    </source>
</evidence>
<evidence type="ECO:0000313" key="1">
    <source>
        <dbReference type="EMBL" id="KAF5374671.1"/>
    </source>
</evidence>
<comment type="caution">
    <text evidence="1">The sequence shown here is derived from an EMBL/GenBank/DDBJ whole genome shotgun (WGS) entry which is preliminary data.</text>
</comment>
<sequence length="128" mass="14520">MVKADIDGYCDVSHTGPLIDSMFPVHHSDINDVYDGKLVRDRVYDEINERWSWLPTDEKAEAKYYTPFVRVAEAIRKAYPSTNVAPKSMDKSASLVRPDILNILGMDGDAVEWDSRMNGLNGESHYKP</sequence>
<keyword evidence="2" id="KW-1185">Reference proteome</keyword>
<dbReference type="OrthoDB" id="312874at2759"/>
<gene>
    <name evidence="1" type="ORF">D9615_008981</name>
</gene>